<sequence length="440" mass="47928">MVAKAVHTAGSTIPKIELTPAALRLQNEVFRGSGGVSDENRSLGFSPAFYDMETGAVHPSCFANGQPAPMHLLDGLPPELVLARLDSGRVTAVKSGIVAGFMRQGQFFTRAQAAQASKDLRCASRKLSNPLHHHRLLDLWERFMLGQDYADEAIRPVVEDSWLRCHASCIDPQLGHAPLGADPDQMEYRRYRQADLRDAAYPVLQRAQELLNSTKSVILLTDENGLILDVAGEQRSRHVAQDVNLVPGGLWSEEAVGTNAIGTALAAGEAVQLYGAEHFCSGIKRFTCSADVIHDPHDGRIIGAVDLSGLTETYQRNALEFAMNAARLIEANLAAAYFSSREQVLQSSRTLFGRWREQGLLAFDRRGRLVRANGLAHPLLKALDSAFELSPQTRLGALDLDDDSQSAGVPPPWLASQLRQAIVQRGRRIGTLLVLDGACS</sequence>
<accession>A0A1A9F0Y6</accession>
<dbReference type="EMBL" id="CP015839">
    <property type="protein sequence ID" value="ANG63551.1"/>
    <property type="molecule type" value="Genomic_DNA"/>
</dbReference>
<dbReference type="KEGG" id="mars:A8C75_14430"/>
<dbReference type="Gene3D" id="3.30.450.40">
    <property type="match status" value="1"/>
</dbReference>
<keyword evidence="3" id="KW-1185">Reference proteome</keyword>
<dbReference type="STRING" id="1821621.A8C75_14430"/>
<reference evidence="3" key="1">
    <citation type="submission" date="2016-05" db="EMBL/GenBank/DDBJ databases">
        <authorList>
            <person name="Baek K."/>
            <person name="Yang S.-J."/>
        </authorList>
    </citation>
    <scope>NUCLEOTIDE SEQUENCE [LARGE SCALE GENOMIC DNA]</scope>
    <source>
        <strain evidence="3">ST58-10</strain>
    </source>
</reference>
<organism evidence="2 3">
    <name type="scientific">Marinobacterium aestuarii</name>
    <dbReference type="NCBI Taxonomy" id="1821621"/>
    <lineage>
        <taxon>Bacteria</taxon>
        <taxon>Pseudomonadati</taxon>
        <taxon>Pseudomonadota</taxon>
        <taxon>Gammaproteobacteria</taxon>
        <taxon>Oceanospirillales</taxon>
        <taxon>Oceanospirillaceae</taxon>
        <taxon>Marinobacterium</taxon>
    </lineage>
</organism>
<dbReference type="SUPFAM" id="SSF55781">
    <property type="entry name" value="GAF domain-like"/>
    <property type="match status" value="1"/>
</dbReference>
<dbReference type="AlphaFoldDB" id="A0A1A9F0Y6"/>
<reference evidence="2 3" key="2">
    <citation type="journal article" date="2018" name="Int. J. Syst. Evol. Microbiol.">
        <title>Marinobacterium aestuarii sp. nov., a benzene-degrading marine bacterium isolated from estuary sediment.</title>
        <authorList>
            <person name="Bae S.S."/>
            <person name="Jung J."/>
            <person name="Chung D."/>
            <person name="Baek K."/>
        </authorList>
    </citation>
    <scope>NUCLEOTIDE SEQUENCE [LARGE SCALE GENOMIC DNA]</scope>
    <source>
        <strain evidence="2 3">ST58-10</strain>
    </source>
</reference>
<dbReference type="InterPro" id="IPR029016">
    <property type="entry name" value="GAF-like_dom_sf"/>
</dbReference>
<evidence type="ECO:0000313" key="2">
    <source>
        <dbReference type="EMBL" id="ANG63551.1"/>
    </source>
</evidence>
<gene>
    <name evidence="2" type="ORF">A8C75_14430</name>
</gene>
<dbReference type="Pfam" id="PF01590">
    <property type="entry name" value="GAF"/>
    <property type="match status" value="1"/>
</dbReference>
<evidence type="ECO:0000313" key="3">
    <source>
        <dbReference type="Proteomes" id="UP000078070"/>
    </source>
</evidence>
<proteinExistence type="predicted"/>
<dbReference type="InterPro" id="IPR003018">
    <property type="entry name" value="GAF"/>
</dbReference>
<protein>
    <recommendedName>
        <fullName evidence="1">GAF domain-containing protein</fullName>
    </recommendedName>
</protein>
<evidence type="ECO:0000259" key="1">
    <source>
        <dbReference type="Pfam" id="PF01590"/>
    </source>
</evidence>
<dbReference type="RefSeq" id="WP_067383768.1">
    <property type="nucleotide sequence ID" value="NZ_CP015839.1"/>
</dbReference>
<dbReference type="Proteomes" id="UP000078070">
    <property type="component" value="Chromosome"/>
</dbReference>
<name>A0A1A9F0Y6_9GAMM</name>
<feature type="domain" description="GAF" evidence="1">
    <location>
        <begin position="195"/>
        <end position="331"/>
    </location>
</feature>
<dbReference type="OrthoDB" id="3928741at2"/>